<gene>
    <name evidence="3" type="ORF">QO014_001182</name>
</gene>
<dbReference type="Gene3D" id="3.40.10.10">
    <property type="entry name" value="DNA Methylphosphotriester Repair Domain"/>
    <property type="match status" value="1"/>
</dbReference>
<feature type="domain" description="Ada DNA repair metal-binding" evidence="2">
    <location>
        <begin position="9"/>
        <end position="60"/>
    </location>
</feature>
<evidence type="ECO:0000256" key="1">
    <source>
        <dbReference type="ARBA" id="ARBA00023159"/>
    </source>
</evidence>
<reference evidence="3 4" key="1">
    <citation type="submission" date="2023-07" db="EMBL/GenBank/DDBJ databases">
        <title>Genomic Encyclopedia of Type Strains, Phase IV (KMG-IV): sequencing the most valuable type-strain genomes for metagenomic binning, comparative biology and taxonomic classification.</title>
        <authorList>
            <person name="Goeker M."/>
        </authorList>
    </citation>
    <scope>NUCLEOTIDE SEQUENCE [LARGE SCALE GENOMIC DNA]</scope>
    <source>
        <strain evidence="3 4">B6-8</strain>
    </source>
</reference>
<evidence type="ECO:0000313" key="4">
    <source>
        <dbReference type="Proteomes" id="UP001241603"/>
    </source>
</evidence>
<dbReference type="InterPro" id="IPR035451">
    <property type="entry name" value="Ada-like_dom_sf"/>
</dbReference>
<dbReference type="GO" id="GO:0032259">
    <property type="term" value="P:methylation"/>
    <property type="evidence" value="ECO:0007669"/>
    <property type="project" value="UniProtKB-KW"/>
</dbReference>
<protein>
    <submittedName>
        <fullName evidence="3">Methylphosphotriester-DNA--protein-cysteine methyltransferase</fullName>
    </submittedName>
</protein>
<organism evidence="3 4">
    <name type="scientific">Kaistia dalseonensis</name>
    <dbReference type="NCBI Taxonomy" id="410840"/>
    <lineage>
        <taxon>Bacteria</taxon>
        <taxon>Pseudomonadati</taxon>
        <taxon>Pseudomonadota</taxon>
        <taxon>Alphaproteobacteria</taxon>
        <taxon>Hyphomicrobiales</taxon>
        <taxon>Kaistiaceae</taxon>
        <taxon>Kaistia</taxon>
    </lineage>
</organism>
<evidence type="ECO:0000313" key="3">
    <source>
        <dbReference type="EMBL" id="MDQ0436812.1"/>
    </source>
</evidence>
<dbReference type="Proteomes" id="UP001241603">
    <property type="component" value="Unassembled WGS sequence"/>
</dbReference>
<dbReference type="SUPFAM" id="SSF57884">
    <property type="entry name" value="Ada DNA repair protein, N-terminal domain (N-Ada 10)"/>
    <property type="match status" value="1"/>
</dbReference>
<dbReference type="Pfam" id="PF02805">
    <property type="entry name" value="Ada_Zn_binding"/>
    <property type="match status" value="1"/>
</dbReference>
<dbReference type="RefSeq" id="WP_307257633.1">
    <property type="nucleotide sequence ID" value="NZ_JAPKNG010000001.1"/>
</dbReference>
<dbReference type="EMBL" id="JAUSVO010000001">
    <property type="protein sequence ID" value="MDQ0436812.1"/>
    <property type="molecule type" value="Genomic_DNA"/>
</dbReference>
<name>A0ABU0H464_9HYPH</name>
<keyword evidence="4" id="KW-1185">Reference proteome</keyword>
<keyword evidence="1" id="KW-0010">Activator</keyword>
<keyword evidence="3" id="KW-0489">Methyltransferase</keyword>
<accession>A0ABU0H464</accession>
<evidence type="ECO:0000259" key="2">
    <source>
        <dbReference type="Pfam" id="PF02805"/>
    </source>
</evidence>
<proteinExistence type="predicted"/>
<sequence length="71" mass="7466">MSTIEPVPAGHAFYGVVTTGIYCRPACPSRPPLPKNTRFFVTAADAEAAGLRACKRCRPDAPAMSDAARSA</sequence>
<dbReference type="InterPro" id="IPR004026">
    <property type="entry name" value="Ada_DNA_repair_Zn-bd"/>
</dbReference>
<keyword evidence="3" id="KW-0808">Transferase</keyword>
<comment type="caution">
    <text evidence="3">The sequence shown here is derived from an EMBL/GenBank/DDBJ whole genome shotgun (WGS) entry which is preliminary data.</text>
</comment>
<dbReference type="GO" id="GO:0008168">
    <property type="term" value="F:methyltransferase activity"/>
    <property type="evidence" value="ECO:0007669"/>
    <property type="project" value="UniProtKB-KW"/>
</dbReference>